<dbReference type="InterPro" id="IPR051947">
    <property type="entry name" value="Sentrin-specific_protease"/>
</dbReference>
<dbReference type="PROSITE" id="PS50600">
    <property type="entry name" value="ULP_PROTEASE"/>
    <property type="match status" value="1"/>
</dbReference>
<protein>
    <recommendedName>
        <fullName evidence="6">Ubiquitin-like protease family profile domain-containing protein</fullName>
    </recommendedName>
</protein>
<dbReference type="PANTHER" id="PTHR46896:SF3">
    <property type="entry name" value="FI06413P-RELATED"/>
    <property type="match status" value="1"/>
</dbReference>
<sequence length="313" mass="34955">MHCQYLRHIEAKRPSAAEEILAKKKRSPAPESIDSSEETLFIYPFNSSIKSKSIAVRAEDASRLNDGEFLNDTLIEFGLKYVQANAEVRNAALAGQVYIFNTFFYQRLVAKPSKGQANSYEAIKNWTAKIDLFSMKYIIVPINENLHWHLAIITNPGLLLRRANESESDVSLELVDGSGIDEGKSPPANSIVIGSDNEPTKNPKMPFINGSEKPYILCLNSLGGTHSAVFSVLRSYLQQVLLSRKGISMTLTSKEIAGKFSSKCPKQDNLSDCGVYLLHYAEVFLRNPETILDAIVNRTDDKDLCGRHQRQIK</sequence>
<evidence type="ECO:0000313" key="7">
    <source>
        <dbReference type="EMBL" id="ORZ20026.1"/>
    </source>
</evidence>
<dbReference type="SUPFAM" id="SSF54001">
    <property type="entry name" value="Cysteine proteinases"/>
    <property type="match status" value="1"/>
</dbReference>
<keyword evidence="8" id="KW-1185">Reference proteome</keyword>
<dbReference type="InParanoid" id="A0A1Y2GR78"/>
<evidence type="ECO:0000313" key="8">
    <source>
        <dbReference type="Proteomes" id="UP000193648"/>
    </source>
</evidence>
<feature type="domain" description="Ubiquitin-like protease family profile" evidence="6">
    <location>
        <begin position="54"/>
        <end position="284"/>
    </location>
</feature>
<keyword evidence="3" id="KW-0645">Protease</keyword>
<dbReference type="PANTHER" id="PTHR46896">
    <property type="entry name" value="SENTRIN-SPECIFIC PROTEASE"/>
    <property type="match status" value="1"/>
</dbReference>
<organism evidence="7 8">
    <name type="scientific">Lobosporangium transversale</name>
    <dbReference type="NCBI Taxonomy" id="64571"/>
    <lineage>
        <taxon>Eukaryota</taxon>
        <taxon>Fungi</taxon>
        <taxon>Fungi incertae sedis</taxon>
        <taxon>Mucoromycota</taxon>
        <taxon>Mortierellomycotina</taxon>
        <taxon>Mortierellomycetes</taxon>
        <taxon>Mortierellales</taxon>
        <taxon>Mortierellaceae</taxon>
        <taxon>Lobosporangium</taxon>
    </lineage>
</organism>
<comment type="similarity">
    <text evidence="1">Belongs to the peptidase C48 family.</text>
</comment>
<keyword evidence="4" id="KW-0833">Ubl conjugation pathway</keyword>
<dbReference type="Pfam" id="PF02902">
    <property type="entry name" value="Peptidase_C48"/>
    <property type="match status" value="1"/>
</dbReference>
<dbReference type="RefSeq" id="XP_021882566.1">
    <property type="nucleotide sequence ID" value="XM_022022142.1"/>
</dbReference>
<evidence type="ECO:0000256" key="3">
    <source>
        <dbReference type="ARBA" id="ARBA00022670"/>
    </source>
</evidence>
<name>A0A1Y2GR78_9FUNG</name>
<dbReference type="GO" id="GO:0005737">
    <property type="term" value="C:cytoplasm"/>
    <property type="evidence" value="ECO:0007669"/>
    <property type="project" value="TreeGrafter"/>
</dbReference>
<keyword evidence="2" id="KW-0597">Phosphoprotein</keyword>
<dbReference type="GO" id="GO:0006508">
    <property type="term" value="P:proteolysis"/>
    <property type="evidence" value="ECO:0007669"/>
    <property type="project" value="UniProtKB-KW"/>
</dbReference>
<dbReference type="InterPro" id="IPR003653">
    <property type="entry name" value="Peptidase_C48_C"/>
</dbReference>
<evidence type="ECO:0000256" key="1">
    <source>
        <dbReference type="ARBA" id="ARBA00005234"/>
    </source>
</evidence>
<dbReference type="Gene3D" id="3.40.395.10">
    <property type="entry name" value="Adenoviral Proteinase, Chain A"/>
    <property type="match status" value="1"/>
</dbReference>
<dbReference type="GeneID" id="33563986"/>
<keyword evidence="5" id="KW-0378">Hydrolase</keyword>
<evidence type="ECO:0000256" key="5">
    <source>
        <dbReference type="ARBA" id="ARBA00022801"/>
    </source>
</evidence>
<dbReference type="GO" id="GO:0016926">
    <property type="term" value="P:protein desumoylation"/>
    <property type="evidence" value="ECO:0007669"/>
    <property type="project" value="TreeGrafter"/>
</dbReference>
<reference evidence="7 8" key="1">
    <citation type="submission" date="2016-07" db="EMBL/GenBank/DDBJ databases">
        <title>Pervasive Adenine N6-methylation of Active Genes in Fungi.</title>
        <authorList>
            <consortium name="DOE Joint Genome Institute"/>
            <person name="Mondo S.J."/>
            <person name="Dannebaum R.O."/>
            <person name="Kuo R.C."/>
            <person name="Labutti K."/>
            <person name="Haridas S."/>
            <person name="Kuo A."/>
            <person name="Salamov A."/>
            <person name="Ahrendt S.R."/>
            <person name="Lipzen A."/>
            <person name="Sullivan W."/>
            <person name="Andreopoulos W.B."/>
            <person name="Clum A."/>
            <person name="Lindquist E."/>
            <person name="Daum C."/>
            <person name="Ramamoorthy G.K."/>
            <person name="Gryganskyi A."/>
            <person name="Culley D."/>
            <person name="Magnuson J.K."/>
            <person name="James T.Y."/>
            <person name="O'Malley M.A."/>
            <person name="Stajich J.E."/>
            <person name="Spatafora J.W."/>
            <person name="Visel A."/>
            <person name="Grigoriev I.V."/>
        </authorList>
    </citation>
    <scope>NUCLEOTIDE SEQUENCE [LARGE SCALE GENOMIC DNA]</scope>
    <source>
        <strain evidence="7 8">NRRL 3116</strain>
    </source>
</reference>
<dbReference type="EMBL" id="MCFF01000013">
    <property type="protein sequence ID" value="ORZ20026.1"/>
    <property type="molecule type" value="Genomic_DNA"/>
</dbReference>
<gene>
    <name evidence="7" type="ORF">BCR41DRAFT_33912</name>
</gene>
<evidence type="ECO:0000256" key="4">
    <source>
        <dbReference type="ARBA" id="ARBA00022786"/>
    </source>
</evidence>
<evidence type="ECO:0000259" key="6">
    <source>
        <dbReference type="PROSITE" id="PS50600"/>
    </source>
</evidence>
<dbReference type="GO" id="GO:0005634">
    <property type="term" value="C:nucleus"/>
    <property type="evidence" value="ECO:0007669"/>
    <property type="project" value="TreeGrafter"/>
</dbReference>
<proteinExistence type="inferred from homology"/>
<accession>A0A1Y2GR78</accession>
<dbReference type="AlphaFoldDB" id="A0A1Y2GR78"/>
<dbReference type="STRING" id="64571.A0A1Y2GR78"/>
<dbReference type="InterPro" id="IPR038765">
    <property type="entry name" value="Papain-like_cys_pep_sf"/>
</dbReference>
<evidence type="ECO:0000256" key="2">
    <source>
        <dbReference type="ARBA" id="ARBA00022553"/>
    </source>
</evidence>
<dbReference type="GO" id="GO:0070139">
    <property type="term" value="F:SUMO-specific endopeptidase activity"/>
    <property type="evidence" value="ECO:0007669"/>
    <property type="project" value="TreeGrafter"/>
</dbReference>
<dbReference type="Proteomes" id="UP000193648">
    <property type="component" value="Unassembled WGS sequence"/>
</dbReference>
<dbReference type="OrthoDB" id="442460at2759"/>
<comment type="caution">
    <text evidence="7">The sequence shown here is derived from an EMBL/GenBank/DDBJ whole genome shotgun (WGS) entry which is preliminary data.</text>
</comment>